<dbReference type="RefSeq" id="YP_001497748.1">
    <property type="nucleotide sequence ID" value="NC_009898.1"/>
</dbReference>
<accession>A7IX77</accession>
<organismHost>
    <name type="scientific">Chlorella</name>
    <dbReference type="NCBI Taxonomy" id="3071"/>
</organismHost>
<reference evidence="1 2" key="1">
    <citation type="journal article" date="2007" name="Virology">
        <title>Sequence and annotation of the 369-kb NY-2A and the 345-kb AR158 viruses that infect Chlorella NC64A.</title>
        <authorList>
            <person name="Fitzgerald L.A."/>
            <person name="Graves M.V."/>
            <person name="Li X."/>
            <person name="Feldblyum T."/>
            <person name="Nierman W.C."/>
            <person name="Van Etten J.L."/>
        </authorList>
    </citation>
    <scope>NUCLEOTIDE SEQUENCE [LARGE SCALE GENOMIC DNA]</scope>
    <source>
        <strain evidence="1 2">NY-2A</strain>
    </source>
</reference>
<dbReference type="KEGG" id="vg:5659496"/>
<dbReference type="EMBL" id="DQ491002">
    <property type="protein sequence ID" value="ABT14951.1"/>
    <property type="molecule type" value="Genomic_DNA"/>
</dbReference>
<dbReference type="OrthoDB" id="19996at10239"/>
<sequence>MTDNSKDNSRDISSLTPEQQKLLARELFEQWDKDTTKMKEESEKLNFTKNMKIDPKDIGVRFGPVLDEETFKEYQRRKHGRLNVISAEQLQKMMGKK</sequence>
<dbReference type="Proteomes" id="UP000202419">
    <property type="component" value="Segment"/>
</dbReference>
<gene>
    <name evidence="1" type="primary">B552R</name>
    <name evidence="1" type="ORF">NY2A_B552R</name>
</gene>
<evidence type="ECO:0000313" key="1">
    <source>
        <dbReference type="EMBL" id="ABT14951.1"/>
    </source>
</evidence>
<protein>
    <submittedName>
        <fullName evidence="1">Uncharacterized protein B552R</fullName>
    </submittedName>
</protein>
<organism evidence="1 2">
    <name type="scientific">Paramecium bursaria Chlorella virus NY2A</name>
    <name type="common">PBCV-NY2A</name>
    <dbReference type="NCBI Taxonomy" id="46021"/>
    <lineage>
        <taxon>Viruses</taxon>
        <taxon>Varidnaviria</taxon>
        <taxon>Bamfordvirae</taxon>
        <taxon>Nucleocytoviricota</taxon>
        <taxon>Megaviricetes</taxon>
        <taxon>Algavirales</taxon>
        <taxon>Phycodnaviridae</taxon>
        <taxon>Chlorovirus</taxon>
        <taxon>Chlorovirus americanus</taxon>
    </lineage>
</organism>
<dbReference type="GeneID" id="5659496"/>
<evidence type="ECO:0000313" key="2">
    <source>
        <dbReference type="Proteomes" id="UP000202419"/>
    </source>
</evidence>
<name>A7IX77_PBCVN</name>
<proteinExistence type="predicted"/>
<keyword evidence="2" id="KW-1185">Reference proteome</keyword>